<proteinExistence type="predicted"/>
<dbReference type="Pfam" id="PF05618">
    <property type="entry name" value="Zn_protease"/>
    <property type="match status" value="1"/>
</dbReference>
<name>A0A845QCR1_9HYPH</name>
<dbReference type="OrthoDB" id="3865600at2"/>
<dbReference type="RefSeq" id="WP_160587803.1">
    <property type="nucleotide sequence ID" value="NZ_BMHN01000001.1"/>
</dbReference>
<gene>
    <name evidence="2" type="ORF">GTQ45_09375</name>
</gene>
<dbReference type="PANTHER" id="PTHR38037">
    <property type="entry name" value="ZN_PROTEASE DOMAIN-CONTAINING PROTEIN"/>
    <property type="match status" value="1"/>
</dbReference>
<dbReference type="EMBL" id="WXYQ01000006">
    <property type="protein sequence ID" value="NBG95940.1"/>
    <property type="molecule type" value="Genomic_DNA"/>
</dbReference>
<accession>A0A845QCR1</accession>
<evidence type="ECO:0000259" key="1">
    <source>
        <dbReference type="Pfam" id="PF05618"/>
    </source>
</evidence>
<evidence type="ECO:0000313" key="3">
    <source>
        <dbReference type="Proteomes" id="UP000470384"/>
    </source>
</evidence>
<reference evidence="2 3" key="1">
    <citation type="journal article" date="2016" name="Int. J. Syst. Evol. Microbiol.">
        <title>Pyruvatibacter mobilis gen. nov., sp. nov., a marine bacterium from the culture broth of Picochlorum sp. 122.</title>
        <authorList>
            <person name="Wang G."/>
            <person name="Tang M."/>
            <person name="Wu H."/>
            <person name="Dai S."/>
            <person name="Li T."/>
            <person name="Chen C."/>
            <person name="He H."/>
            <person name="Fan J."/>
            <person name="Xiang W."/>
            <person name="Li X."/>
        </authorList>
    </citation>
    <scope>NUCLEOTIDE SEQUENCE [LARGE SCALE GENOMIC DNA]</scope>
    <source>
        <strain evidence="2 3">GYP-11</strain>
    </source>
</reference>
<dbReference type="AlphaFoldDB" id="A0A845QCR1"/>
<dbReference type="PANTHER" id="PTHR38037:SF1">
    <property type="entry name" value="ATP-DEPENDENT ZINC PROTEASE DOMAIN-CONTAINING PROTEIN-RELATED"/>
    <property type="match status" value="1"/>
</dbReference>
<feature type="domain" description="Retropepsin-like aspartic endopeptidase" evidence="1">
    <location>
        <begin position="21"/>
        <end position="154"/>
    </location>
</feature>
<dbReference type="InterPro" id="IPR021109">
    <property type="entry name" value="Peptidase_aspartic_dom_sf"/>
</dbReference>
<dbReference type="InterPro" id="IPR008503">
    <property type="entry name" value="Asp_endopeptidase"/>
</dbReference>
<comment type="caution">
    <text evidence="2">The sequence shown here is derived from an EMBL/GenBank/DDBJ whole genome shotgun (WGS) entry which is preliminary data.</text>
</comment>
<organism evidence="2 3">
    <name type="scientific">Pyruvatibacter mobilis</name>
    <dbReference type="NCBI Taxonomy" id="1712261"/>
    <lineage>
        <taxon>Bacteria</taxon>
        <taxon>Pseudomonadati</taxon>
        <taxon>Pseudomonadota</taxon>
        <taxon>Alphaproteobacteria</taxon>
        <taxon>Hyphomicrobiales</taxon>
        <taxon>Parvibaculaceae</taxon>
        <taxon>Pyruvatibacter</taxon>
    </lineage>
</organism>
<dbReference type="Gene3D" id="2.40.70.10">
    <property type="entry name" value="Acid Proteases"/>
    <property type="match status" value="1"/>
</dbReference>
<evidence type="ECO:0000313" key="2">
    <source>
        <dbReference type="EMBL" id="NBG95940.1"/>
    </source>
</evidence>
<dbReference type="Proteomes" id="UP000470384">
    <property type="component" value="Unassembled WGS sequence"/>
</dbReference>
<protein>
    <recommendedName>
        <fullName evidence="1">Retropepsin-like aspartic endopeptidase domain-containing protein</fullName>
    </recommendedName>
</protein>
<sequence>MASTKRPSTALPKSVSRKPLIGWREWVGLPQLGVDQIKAKIDTGARTSAIHAFKIRALTDGGVPYVSFRLHPVQRRKTPEIECVAPVHDRRRVRSSNGEQQMRYVIRTPIILGAHEVLAEVTLADRDQLGFRMLLGRELLRTHFLIDPGRSFLAGSPQTDSTAEQMAALPSE</sequence>
<dbReference type="SUPFAM" id="SSF50630">
    <property type="entry name" value="Acid proteases"/>
    <property type="match status" value="1"/>
</dbReference>
<dbReference type="GeneID" id="300654649"/>
<keyword evidence="3" id="KW-1185">Reference proteome</keyword>